<accession>X0YD03</accession>
<organism evidence="1">
    <name type="scientific">marine sediment metagenome</name>
    <dbReference type="NCBI Taxonomy" id="412755"/>
    <lineage>
        <taxon>unclassified sequences</taxon>
        <taxon>metagenomes</taxon>
        <taxon>ecological metagenomes</taxon>
    </lineage>
</organism>
<protein>
    <submittedName>
        <fullName evidence="1">Uncharacterized protein</fullName>
    </submittedName>
</protein>
<evidence type="ECO:0000313" key="1">
    <source>
        <dbReference type="EMBL" id="GAG53750.1"/>
    </source>
</evidence>
<name>X0YD03_9ZZZZ</name>
<sequence>MHHARVSDYGNIAALTLYVGNPKGDDVILIRH</sequence>
<reference evidence="1" key="1">
    <citation type="journal article" date="2014" name="Front. Microbiol.">
        <title>High frequency of phylogenetically diverse reductive dehalogenase-homologous genes in deep subseafloor sedimentary metagenomes.</title>
        <authorList>
            <person name="Kawai M."/>
            <person name="Futagami T."/>
            <person name="Toyoda A."/>
            <person name="Takaki Y."/>
            <person name="Nishi S."/>
            <person name="Hori S."/>
            <person name="Arai W."/>
            <person name="Tsubouchi T."/>
            <person name="Morono Y."/>
            <person name="Uchiyama I."/>
            <person name="Ito T."/>
            <person name="Fujiyama A."/>
            <person name="Inagaki F."/>
            <person name="Takami H."/>
        </authorList>
    </citation>
    <scope>NUCLEOTIDE SEQUENCE</scope>
    <source>
        <strain evidence="1">Expedition CK06-06</strain>
    </source>
</reference>
<gene>
    <name evidence="1" type="ORF">S01H4_16062</name>
</gene>
<dbReference type="AlphaFoldDB" id="X0YD03"/>
<comment type="caution">
    <text evidence="1">The sequence shown here is derived from an EMBL/GenBank/DDBJ whole genome shotgun (WGS) entry which is preliminary data.</text>
</comment>
<proteinExistence type="predicted"/>
<dbReference type="EMBL" id="BART01007036">
    <property type="protein sequence ID" value="GAG53750.1"/>
    <property type="molecule type" value="Genomic_DNA"/>
</dbReference>
<feature type="non-terminal residue" evidence="1">
    <location>
        <position position="32"/>
    </location>
</feature>